<dbReference type="CDD" id="cd00761">
    <property type="entry name" value="Glyco_tranf_GTA_type"/>
    <property type="match status" value="1"/>
</dbReference>
<comment type="caution">
    <text evidence="3">The sequence shown here is derived from an EMBL/GenBank/DDBJ whole genome shotgun (WGS) entry which is preliminary data.</text>
</comment>
<dbReference type="PANTHER" id="PTHR22916">
    <property type="entry name" value="GLYCOSYLTRANSFERASE"/>
    <property type="match status" value="1"/>
</dbReference>
<dbReference type="PANTHER" id="PTHR22916:SF3">
    <property type="entry name" value="UDP-GLCNAC:BETAGAL BETA-1,3-N-ACETYLGLUCOSAMINYLTRANSFERASE-LIKE PROTEIN 1"/>
    <property type="match status" value="1"/>
</dbReference>
<dbReference type="InterPro" id="IPR001173">
    <property type="entry name" value="Glyco_trans_2-like"/>
</dbReference>
<sequence length="343" mass="41190">MITVGVTTYNIDKYLSEFFDSLFNQSFKDFEVIVVDDNSSDNTLNIIKDYKQKYSDKFKYLQTDKNLGSPAYTRNKILDSFTINGDYIIFLDGDDILEYNFLEKLFDNVKSNNSDIAVCGFERFDDETGKVYSKEMINFKYKFLESKDFDDSLCFINASLWNKLIRYECIKNIRFKYVRGPEDSLFMIEAYQNINKISFVNDILIHYRVRYNSVVNASLETVYKYSEYLREEKELYKKLNNLDFDILVLFVFIHFGISLCYRLFLDGKTDMNKHLLWTRKYLDDEFPQWKDLKYLRLFYCLKNHGIKGLGLSICHFLYKINMFKYFLMSYSFVIRTFKVDIKW</sequence>
<dbReference type="SUPFAM" id="SSF53448">
    <property type="entry name" value="Nucleotide-diphospho-sugar transferases"/>
    <property type="match status" value="1"/>
</dbReference>
<accession>A0ABY2TVW8</accession>
<keyword evidence="1" id="KW-0812">Transmembrane</keyword>
<feature type="transmembrane region" description="Helical" evidence="1">
    <location>
        <begin position="246"/>
        <end position="265"/>
    </location>
</feature>
<organism evidence="3 4">
    <name type="scientific">Brachyspira catarrhinii</name>
    <dbReference type="NCBI Taxonomy" id="2528966"/>
    <lineage>
        <taxon>Bacteria</taxon>
        <taxon>Pseudomonadati</taxon>
        <taxon>Spirochaetota</taxon>
        <taxon>Spirochaetia</taxon>
        <taxon>Brachyspirales</taxon>
        <taxon>Brachyspiraceae</taxon>
        <taxon>Brachyspira</taxon>
    </lineage>
</organism>
<name>A0ABY2TVW8_9SPIR</name>
<feature type="domain" description="Glycosyltransferase 2-like" evidence="2">
    <location>
        <begin position="3"/>
        <end position="144"/>
    </location>
</feature>
<dbReference type="InterPro" id="IPR029044">
    <property type="entry name" value="Nucleotide-diphossugar_trans"/>
</dbReference>
<evidence type="ECO:0000313" key="4">
    <source>
        <dbReference type="Proteomes" id="UP000310168"/>
    </source>
</evidence>
<reference evidence="3 4" key="1">
    <citation type="journal article" date="2019" name="Anaerobe">
        <title>Brachyspira catarrhinii sp. nov., an anaerobic intestinal spirochaete isolated from vervet monkeys may have been misidentified as Brachyspira aalborgi in previous studies.</title>
        <authorList>
            <person name="Phillips N.D."/>
            <person name="La T."/>
            <person name="Hampson D.J."/>
        </authorList>
    </citation>
    <scope>NUCLEOTIDE SEQUENCE [LARGE SCALE GENOMIC DNA]</scope>
    <source>
        <strain evidence="3 4">Z12</strain>
    </source>
</reference>
<evidence type="ECO:0000313" key="3">
    <source>
        <dbReference type="EMBL" id="TKZ36146.1"/>
    </source>
</evidence>
<keyword evidence="1" id="KW-1133">Transmembrane helix</keyword>
<keyword evidence="1" id="KW-0472">Membrane</keyword>
<keyword evidence="4" id="KW-1185">Reference proteome</keyword>
<protein>
    <submittedName>
        <fullName evidence="3">Glycosyltransferase family 2 protein</fullName>
    </submittedName>
</protein>
<dbReference type="Gene3D" id="3.90.550.10">
    <property type="entry name" value="Spore Coat Polysaccharide Biosynthesis Protein SpsA, Chain A"/>
    <property type="match status" value="1"/>
</dbReference>
<dbReference type="Pfam" id="PF00535">
    <property type="entry name" value="Glycos_transf_2"/>
    <property type="match status" value="1"/>
</dbReference>
<dbReference type="RefSeq" id="WP_137997385.1">
    <property type="nucleotide sequence ID" value="NZ_SJDU01000021.1"/>
</dbReference>
<dbReference type="Proteomes" id="UP000310168">
    <property type="component" value="Unassembled WGS sequence"/>
</dbReference>
<proteinExistence type="predicted"/>
<gene>
    <name evidence="3" type="ORF">EZH24_01575</name>
</gene>
<evidence type="ECO:0000256" key="1">
    <source>
        <dbReference type="SAM" id="Phobius"/>
    </source>
</evidence>
<dbReference type="EMBL" id="SJDU01000021">
    <property type="protein sequence ID" value="TKZ36146.1"/>
    <property type="molecule type" value="Genomic_DNA"/>
</dbReference>
<evidence type="ECO:0000259" key="2">
    <source>
        <dbReference type="Pfam" id="PF00535"/>
    </source>
</evidence>